<gene>
    <name evidence="1" type="ORF">FRD01_13655</name>
</gene>
<dbReference type="KEGG" id="bbae:FRD01_13655"/>
<keyword evidence="2" id="KW-1185">Reference proteome</keyword>
<reference evidence="1 2" key="1">
    <citation type="submission" date="2019-08" db="EMBL/GenBank/DDBJ databases">
        <authorList>
            <person name="Liang Q."/>
        </authorList>
    </citation>
    <scope>NUCLEOTIDE SEQUENCE [LARGE SCALE GENOMIC DNA]</scope>
    <source>
        <strain evidence="1 2">V1718</strain>
    </source>
</reference>
<dbReference type="AlphaFoldDB" id="A0A5B8XWY0"/>
<accession>A0A5B8XWY0</accession>
<dbReference type="Proteomes" id="UP000321595">
    <property type="component" value="Chromosome"/>
</dbReference>
<dbReference type="EMBL" id="CP042467">
    <property type="protein sequence ID" value="QED28256.1"/>
    <property type="molecule type" value="Genomic_DNA"/>
</dbReference>
<organism evidence="1 2">
    <name type="scientific">Microvenator marinus</name>
    <dbReference type="NCBI Taxonomy" id="2600177"/>
    <lineage>
        <taxon>Bacteria</taxon>
        <taxon>Deltaproteobacteria</taxon>
        <taxon>Bradymonadales</taxon>
        <taxon>Microvenatoraceae</taxon>
        <taxon>Microvenator</taxon>
    </lineage>
</organism>
<dbReference type="RefSeq" id="WP_146960522.1">
    <property type="nucleotide sequence ID" value="NZ_CP042467.1"/>
</dbReference>
<evidence type="ECO:0000313" key="1">
    <source>
        <dbReference type="EMBL" id="QED28256.1"/>
    </source>
</evidence>
<sequence>MSKFEKMMKEEVPDIPEEVKRSRPWVKLEGIDAYEKANVILKALSQHAGERFFVNQASTGIVRINGRDIKSMDNLIRFQHCIQGEMVLYQESVQEVNKELQVSQVPIDLPPQTPVQSLIEREDWPYLDKVKRIAHFPIFVGKDFQLFNREGYDAKTQTYGMEGMLRLEKMTVEEAKHILIHKLLKDDGGLDPDDPPGFPFVDSSDLANALGMALTPLVLPAIRDQYDNACVPIFLVDASSPGTGKTILAESLLTPELIAKSVPKKEEEFQKVMGSIMGEKFLDVLFFDNVGQGETFGYPTLASMTTQAGRFSMRRLGTNQMIEGRFSGIVVANGNNLQVDADARRRTLLIQLHSSHEEPEKRVCKTNPKAYAQENRHIIHSALVTLVEHWKSKGKPKGSVVMGSFGEFTRVVGGILDAAGVHGFAGNADRLKERVNDHGWAEFTAIIGAEFEAGNLNPNGLSAKKLYEHCENAEIATPTDVRGVGAQGWANSFGVRVGEHLRGPRNIGGWMWENLATETSKRTSYRVSRYIAPDME</sequence>
<proteinExistence type="predicted"/>
<dbReference type="OrthoDB" id="5451268at2"/>
<evidence type="ECO:0000313" key="2">
    <source>
        <dbReference type="Proteomes" id="UP000321595"/>
    </source>
</evidence>
<protein>
    <submittedName>
        <fullName evidence="1">Uncharacterized protein</fullName>
    </submittedName>
</protein>
<name>A0A5B8XWY0_9DELT</name>